<evidence type="ECO:0000256" key="5">
    <source>
        <dbReference type="ARBA" id="ARBA00022946"/>
    </source>
</evidence>
<evidence type="ECO:0000256" key="8">
    <source>
        <dbReference type="PIRNR" id="PIRNR000858"/>
    </source>
</evidence>
<dbReference type="EMBL" id="OV651825">
    <property type="protein sequence ID" value="CAH1102381.1"/>
    <property type="molecule type" value="Genomic_DNA"/>
</dbReference>
<accession>A0A9P0G913</accession>
<dbReference type="SMART" id="SM00882">
    <property type="entry name" value="CoA_trans"/>
    <property type="match status" value="2"/>
</dbReference>
<evidence type="ECO:0000256" key="7">
    <source>
        <dbReference type="ARBA" id="ARBA00054372"/>
    </source>
</evidence>
<evidence type="ECO:0000256" key="2">
    <source>
        <dbReference type="ARBA" id="ARBA00004753"/>
    </source>
</evidence>
<evidence type="ECO:0000256" key="6">
    <source>
        <dbReference type="ARBA" id="ARBA00023128"/>
    </source>
</evidence>
<dbReference type="FunFam" id="3.40.1080.10:FF:000001">
    <property type="entry name" value="Succinyl-coa:3-ketoacid-coenzyme a transferase subunit b"/>
    <property type="match status" value="1"/>
</dbReference>
<evidence type="ECO:0000313" key="11">
    <source>
        <dbReference type="Proteomes" id="UP001153636"/>
    </source>
</evidence>
<dbReference type="EC" id="2.8.3.5" evidence="8"/>
<name>A0A9P0G913_9CUCU</name>
<dbReference type="Proteomes" id="UP001153636">
    <property type="component" value="Chromosome 13"/>
</dbReference>
<organism evidence="10 11">
    <name type="scientific">Psylliodes chrysocephalus</name>
    <dbReference type="NCBI Taxonomy" id="3402493"/>
    <lineage>
        <taxon>Eukaryota</taxon>
        <taxon>Metazoa</taxon>
        <taxon>Ecdysozoa</taxon>
        <taxon>Arthropoda</taxon>
        <taxon>Hexapoda</taxon>
        <taxon>Insecta</taxon>
        <taxon>Pterygota</taxon>
        <taxon>Neoptera</taxon>
        <taxon>Endopterygota</taxon>
        <taxon>Coleoptera</taxon>
        <taxon>Polyphaga</taxon>
        <taxon>Cucujiformia</taxon>
        <taxon>Chrysomeloidea</taxon>
        <taxon>Chrysomelidae</taxon>
        <taxon>Galerucinae</taxon>
        <taxon>Alticini</taxon>
        <taxon>Psylliodes</taxon>
    </lineage>
</organism>
<comment type="catalytic activity">
    <reaction evidence="8">
        <text>a 3-oxo acid + succinyl-CoA = a 3-oxoacyl-CoA + succinate</text>
        <dbReference type="Rhea" id="RHEA:24564"/>
        <dbReference type="ChEBI" id="CHEBI:30031"/>
        <dbReference type="ChEBI" id="CHEBI:35973"/>
        <dbReference type="ChEBI" id="CHEBI:57292"/>
        <dbReference type="ChEBI" id="CHEBI:90726"/>
        <dbReference type="EC" id="2.8.3.5"/>
    </reaction>
</comment>
<dbReference type="InterPro" id="IPR014388">
    <property type="entry name" value="3-oxoacid_CoA-transferase"/>
</dbReference>
<dbReference type="PANTHER" id="PTHR13707:SF23">
    <property type="entry name" value="SUCCINYL-COA:3-KETOACID-COENZYME A TRANSFERASE"/>
    <property type="match status" value="1"/>
</dbReference>
<feature type="active site" description="5-glutamyl coenzyme A thioester intermediate" evidence="9">
    <location>
        <position position="349"/>
    </location>
</feature>
<evidence type="ECO:0000256" key="9">
    <source>
        <dbReference type="PIRSR" id="PIRSR000858-1"/>
    </source>
</evidence>
<evidence type="ECO:0000313" key="10">
    <source>
        <dbReference type="EMBL" id="CAH1102381.1"/>
    </source>
</evidence>
<dbReference type="GO" id="GO:0008260">
    <property type="term" value="F:succinyl-CoA:3-oxo-acid CoA-transferase activity"/>
    <property type="evidence" value="ECO:0007669"/>
    <property type="project" value="UniProtKB-EC"/>
</dbReference>
<evidence type="ECO:0000256" key="4">
    <source>
        <dbReference type="ARBA" id="ARBA00022679"/>
    </source>
</evidence>
<dbReference type="InterPro" id="IPR004165">
    <property type="entry name" value="CoA_trans_fam_I"/>
</dbReference>
<comment type="subcellular location">
    <subcellularLocation>
        <location evidence="1">Mitochondrion</location>
    </subcellularLocation>
</comment>
<dbReference type="NCBIfam" id="TIGR02428">
    <property type="entry name" value="pcaJ_scoB_fam"/>
    <property type="match status" value="1"/>
</dbReference>
<dbReference type="PROSITE" id="PS01274">
    <property type="entry name" value="COA_TRANSF_2"/>
    <property type="match status" value="1"/>
</dbReference>
<dbReference type="GO" id="GO:0005739">
    <property type="term" value="C:mitochondrion"/>
    <property type="evidence" value="ECO:0007669"/>
    <property type="project" value="UniProtKB-SubCell"/>
</dbReference>
<dbReference type="OrthoDB" id="1933379at2759"/>
<proteinExistence type="inferred from homology"/>
<dbReference type="InterPro" id="IPR004164">
    <property type="entry name" value="CoA_transf_AS"/>
</dbReference>
<dbReference type="InterPro" id="IPR012792">
    <property type="entry name" value="3-oxoacid_CoA-transf_A"/>
</dbReference>
<keyword evidence="11" id="KW-1185">Reference proteome</keyword>
<dbReference type="InterPro" id="IPR037171">
    <property type="entry name" value="NagB/RpiA_transferase-like"/>
</dbReference>
<dbReference type="Gene3D" id="3.40.1080.10">
    <property type="entry name" value="Glutaconate Coenzyme A-transferase"/>
    <property type="match status" value="2"/>
</dbReference>
<keyword evidence="5" id="KW-0809">Transit peptide</keyword>
<dbReference type="PANTHER" id="PTHR13707">
    <property type="entry name" value="KETOACID-COENZYME A TRANSFERASE"/>
    <property type="match status" value="1"/>
</dbReference>
<protein>
    <recommendedName>
        <fullName evidence="8">Succinyl-CoA:3-ketoacid-coenzyme A transferase</fullName>
        <ecNumber evidence="8">2.8.3.5</ecNumber>
    </recommendedName>
</protein>
<dbReference type="FunFam" id="3.40.1080.10:FF:000002">
    <property type="entry name" value="Succinyl-CoA:3-ketoacid-coenzyme A transferase, mitochondrial"/>
    <property type="match status" value="1"/>
</dbReference>
<keyword evidence="6 8" id="KW-0496">Mitochondrion</keyword>
<comment type="similarity">
    <text evidence="3 8">Belongs to the 3-oxoacid CoA-transferase family.</text>
</comment>
<dbReference type="GO" id="GO:0046952">
    <property type="term" value="P:ketone body catabolic process"/>
    <property type="evidence" value="ECO:0007669"/>
    <property type="project" value="InterPro"/>
</dbReference>
<dbReference type="SUPFAM" id="SSF100950">
    <property type="entry name" value="NagB/RpiA/CoA transferase-like"/>
    <property type="match status" value="2"/>
</dbReference>
<keyword evidence="4 8" id="KW-0808">Transferase</keyword>
<evidence type="ECO:0000256" key="1">
    <source>
        <dbReference type="ARBA" id="ARBA00004173"/>
    </source>
</evidence>
<sequence>MLKSAALAPLGKTVGLQIFLKQSATSRNITKISICCYSTKKKTKIFCNVEDAIKDIPSGAKLLVGGFGLCGIPENLISGLLKHECKDYTVISNNAGVDTFGLGLLLKQKKIKRMISSYVGENVEFEKQFLSGQLEVELTPQGTLAERIRAGGAGIPAFYTPTAFGTLVHEGGAPIKYNDKGKIEIASKQRESQLFNGRQYILEEAITGDFALIKAWKSDPVGNLLFRKSARNFNPTMATAAKTTIVEVEEIVPLGSIDPDQVHLPGIYVDRIILGKDYEKRIEKVTLQKTSDSVLSVVKKNPSAMSRERIIRRAALEFRNGMYVNLGIGMPMLASNYIPEDIEVFLQSENGILGLGPFPKAEQVDPDLINAGKETVTVIPGASYFSSDESFGMIRGGHIDLTILGAMEVSQYGDLANWMIPGKLVKGMGGAMDLVAAPGTKVVVCMEHSAKDGSHKIIENCTLPLTGKQVVDMIITEKAVFNVDKENGLTLIEVAEGVGVEDILSTTGCNFQVAENLQPMKQIKVSF</sequence>
<dbReference type="Pfam" id="PF01144">
    <property type="entry name" value="CoA_trans"/>
    <property type="match status" value="2"/>
</dbReference>
<reference evidence="10" key="1">
    <citation type="submission" date="2022-01" db="EMBL/GenBank/DDBJ databases">
        <authorList>
            <person name="King R."/>
        </authorList>
    </citation>
    <scope>NUCLEOTIDE SEQUENCE</scope>
</reference>
<dbReference type="InterPro" id="IPR012791">
    <property type="entry name" value="3-oxoacid_CoA-transf_B"/>
</dbReference>
<dbReference type="NCBIfam" id="TIGR02429">
    <property type="entry name" value="pcaI_scoA_fam"/>
    <property type="match status" value="1"/>
</dbReference>
<dbReference type="AlphaFoldDB" id="A0A9P0G913"/>
<comment type="pathway">
    <text evidence="2 8">Ketone metabolism; succinyl-CoA degradation; acetoacetyl-CoA from succinyl-CoA: step 1/1.</text>
</comment>
<gene>
    <name evidence="10" type="ORF">PSYICH_LOCUS3813</name>
</gene>
<dbReference type="PIRSF" id="PIRSF000858">
    <property type="entry name" value="SCOT-t"/>
    <property type="match status" value="1"/>
</dbReference>
<comment type="function">
    <text evidence="7 8">Key enzyme for ketone body catabolism. Transfers the CoA moiety from succinate to acetoacetate. Formation of the enzyme-CoA intermediate proceeds via an unstable anhydride species formed between the carboxylate groups of the enzyme and substrate.</text>
</comment>
<evidence type="ECO:0000256" key="3">
    <source>
        <dbReference type="ARBA" id="ARBA00007154"/>
    </source>
</evidence>